<accession>A0A1Z5KLA4</accession>
<dbReference type="GO" id="GO:0000146">
    <property type="term" value="F:microfilament motor activity"/>
    <property type="evidence" value="ECO:0007669"/>
    <property type="project" value="TreeGrafter"/>
</dbReference>
<dbReference type="OrthoDB" id="6108017at2759"/>
<dbReference type="AlphaFoldDB" id="A0A1Z5KLA4"/>
<feature type="region of interest" description="Disordered" evidence="8">
    <location>
        <begin position="650"/>
        <end position="677"/>
    </location>
</feature>
<dbReference type="Proteomes" id="UP000198406">
    <property type="component" value="Unassembled WGS sequence"/>
</dbReference>
<feature type="region of interest" description="Actin-binding" evidence="6">
    <location>
        <begin position="689"/>
        <end position="711"/>
    </location>
</feature>
<dbReference type="GO" id="GO:0005737">
    <property type="term" value="C:cytoplasm"/>
    <property type="evidence" value="ECO:0007669"/>
    <property type="project" value="TreeGrafter"/>
</dbReference>
<keyword evidence="2 6" id="KW-0067">ATP-binding</keyword>
<proteinExistence type="inferred from homology"/>
<dbReference type="InParanoid" id="A0A1Z5KLA4"/>
<dbReference type="Gene3D" id="1.10.10.820">
    <property type="match status" value="1"/>
</dbReference>
<dbReference type="GO" id="GO:0016459">
    <property type="term" value="C:myosin complex"/>
    <property type="evidence" value="ECO:0007669"/>
    <property type="project" value="UniProtKB-KW"/>
</dbReference>
<dbReference type="PANTHER" id="PTHR13140:SF706">
    <property type="entry name" value="DILUTE CLASS UNCONVENTIONAL MYOSIN, ISOFORM C"/>
    <property type="match status" value="1"/>
</dbReference>
<protein>
    <recommendedName>
        <fullName evidence="9">Myosin motor domain-containing protein</fullName>
    </recommendedName>
</protein>
<comment type="similarity">
    <text evidence="6">Belongs to the TRAFAC class myosin-kinesin ATPase superfamily. Myosin family.</text>
</comment>
<dbReference type="PROSITE" id="PS50096">
    <property type="entry name" value="IQ"/>
    <property type="match status" value="3"/>
</dbReference>
<feature type="compositionally biased region" description="Acidic residues" evidence="8">
    <location>
        <begin position="1160"/>
        <end position="1170"/>
    </location>
</feature>
<dbReference type="PANTHER" id="PTHR13140">
    <property type="entry name" value="MYOSIN"/>
    <property type="match status" value="1"/>
</dbReference>
<evidence type="ECO:0000313" key="10">
    <source>
        <dbReference type="EMBL" id="GAX27056.1"/>
    </source>
</evidence>
<evidence type="ECO:0000256" key="4">
    <source>
        <dbReference type="ARBA" id="ARBA00023175"/>
    </source>
</evidence>
<dbReference type="InterPro" id="IPR000048">
    <property type="entry name" value="IQ_motif_EF-hand-BS"/>
</dbReference>
<reference evidence="10 11" key="1">
    <citation type="journal article" date="2015" name="Plant Cell">
        <title>Oil accumulation by the oleaginous diatom Fistulifera solaris as revealed by the genome and transcriptome.</title>
        <authorList>
            <person name="Tanaka T."/>
            <person name="Maeda Y."/>
            <person name="Veluchamy A."/>
            <person name="Tanaka M."/>
            <person name="Abida H."/>
            <person name="Marechal E."/>
            <person name="Bowler C."/>
            <person name="Muto M."/>
            <person name="Sunaga Y."/>
            <person name="Tanaka M."/>
            <person name="Yoshino T."/>
            <person name="Taniguchi T."/>
            <person name="Fukuda Y."/>
            <person name="Nemoto M."/>
            <person name="Matsumoto M."/>
            <person name="Wong P.S."/>
            <person name="Aburatani S."/>
            <person name="Fujibuchi W."/>
        </authorList>
    </citation>
    <scope>NUCLEOTIDE SEQUENCE [LARGE SCALE GENOMIC DNA]</scope>
    <source>
        <strain evidence="10 11">JPCC DA0580</strain>
    </source>
</reference>
<feature type="compositionally biased region" description="Low complexity" evidence="8">
    <location>
        <begin position="1139"/>
        <end position="1159"/>
    </location>
</feature>
<feature type="binding site" evidence="6">
    <location>
        <begin position="190"/>
        <end position="197"/>
    </location>
    <ligand>
        <name>ATP</name>
        <dbReference type="ChEBI" id="CHEBI:30616"/>
    </ligand>
</feature>
<feature type="coiled-coil region" evidence="7">
    <location>
        <begin position="867"/>
        <end position="1071"/>
    </location>
</feature>
<evidence type="ECO:0000256" key="7">
    <source>
        <dbReference type="SAM" id="Coils"/>
    </source>
</evidence>
<dbReference type="EMBL" id="BDSP01000252">
    <property type="protein sequence ID" value="GAX27056.1"/>
    <property type="molecule type" value="Genomic_DNA"/>
</dbReference>
<evidence type="ECO:0000259" key="9">
    <source>
        <dbReference type="PROSITE" id="PS51456"/>
    </source>
</evidence>
<dbReference type="Gene3D" id="3.40.850.10">
    <property type="entry name" value="Kinesin motor domain"/>
    <property type="match status" value="1"/>
</dbReference>
<keyword evidence="11" id="KW-1185">Reference proteome</keyword>
<dbReference type="CDD" id="cd00124">
    <property type="entry name" value="MYSc"/>
    <property type="match status" value="1"/>
</dbReference>
<dbReference type="Pfam" id="PF00612">
    <property type="entry name" value="IQ"/>
    <property type="match status" value="2"/>
</dbReference>
<keyword evidence="3 6" id="KW-0518">Myosin</keyword>
<dbReference type="SMART" id="SM00015">
    <property type="entry name" value="IQ"/>
    <property type="match status" value="3"/>
</dbReference>
<dbReference type="Gene3D" id="1.20.58.530">
    <property type="match status" value="1"/>
</dbReference>
<keyword evidence="7" id="KW-0175">Coiled coil</keyword>
<name>A0A1Z5KLA4_FISSO</name>
<dbReference type="GO" id="GO:0007015">
    <property type="term" value="P:actin filament organization"/>
    <property type="evidence" value="ECO:0007669"/>
    <property type="project" value="TreeGrafter"/>
</dbReference>
<dbReference type="InterPro" id="IPR001609">
    <property type="entry name" value="Myosin_head_motor_dom-like"/>
</dbReference>
<organism evidence="10 11">
    <name type="scientific">Fistulifera solaris</name>
    <name type="common">Oleaginous diatom</name>
    <dbReference type="NCBI Taxonomy" id="1519565"/>
    <lineage>
        <taxon>Eukaryota</taxon>
        <taxon>Sar</taxon>
        <taxon>Stramenopiles</taxon>
        <taxon>Ochrophyta</taxon>
        <taxon>Bacillariophyta</taxon>
        <taxon>Bacillariophyceae</taxon>
        <taxon>Bacillariophycidae</taxon>
        <taxon>Naviculales</taxon>
        <taxon>Naviculaceae</taxon>
        <taxon>Fistulifera</taxon>
    </lineage>
</organism>
<keyword evidence="4 6" id="KW-0505">Motor protein</keyword>
<dbReference type="Gene3D" id="1.20.5.4820">
    <property type="match status" value="1"/>
</dbReference>
<evidence type="ECO:0000256" key="5">
    <source>
        <dbReference type="ARBA" id="ARBA00023203"/>
    </source>
</evidence>
<dbReference type="InterPro" id="IPR027417">
    <property type="entry name" value="P-loop_NTPase"/>
</dbReference>
<dbReference type="InterPro" id="IPR036961">
    <property type="entry name" value="Kinesin_motor_dom_sf"/>
</dbReference>
<dbReference type="Pfam" id="PF00063">
    <property type="entry name" value="Myosin_head"/>
    <property type="match status" value="1"/>
</dbReference>
<dbReference type="PROSITE" id="PS51456">
    <property type="entry name" value="MYOSIN_MOTOR"/>
    <property type="match status" value="1"/>
</dbReference>
<evidence type="ECO:0000256" key="8">
    <source>
        <dbReference type="SAM" id="MobiDB-lite"/>
    </source>
</evidence>
<dbReference type="Gene3D" id="1.20.5.190">
    <property type="match status" value="1"/>
</dbReference>
<keyword evidence="1 6" id="KW-0547">Nucleotide-binding</keyword>
<dbReference type="SMART" id="SM00242">
    <property type="entry name" value="MYSc"/>
    <property type="match status" value="1"/>
</dbReference>
<evidence type="ECO:0000256" key="6">
    <source>
        <dbReference type="PROSITE-ProRule" id="PRU00782"/>
    </source>
</evidence>
<dbReference type="PRINTS" id="PR00193">
    <property type="entry name" value="MYOSINHEAVY"/>
</dbReference>
<evidence type="ECO:0000313" key="11">
    <source>
        <dbReference type="Proteomes" id="UP000198406"/>
    </source>
</evidence>
<dbReference type="Gene3D" id="1.20.120.720">
    <property type="entry name" value="Myosin VI head, motor domain, U50 subdomain"/>
    <property type="match status" value="1"/>
</dbReference>
<feature type="region of interest" description="Disordered" evidence="8">
    <location>
        <begin position="1122"/>
        <end position="1170"/>
    </location>
</feature>
<dbReference type="GO" id="GO:0016020">
    <property type="term" value="C:membrane"/>
    <property type="evidence" value="ECO:0007669"/>
    <property type="project" value="TreeGrafter"/>
</dbReference>
<feature type="domain" description="Myosin motor" evidence="9">
    <location>
        <begin position="87"/>
        <end position="819"/>
    </location>
</feature>
<evidence type="ECO:0000256" key="2">
    <source>
        <dbReference type="ARBA" id="ARBA00022840"/>
    </source>
</evidence>
<gene>
    <name evidence="10" type="ORF">FisN_9Lh378</name>
</gene>
<sequence>MGKDGGSVATSNNVYVKDKDLAWLPARLKSQTDKEAVVSIPTYDDEAAIANDGGKNARKWTDKVVKLKEYEGGTLPMANVDKAGVLTLKEDMVDLPFLHEAAILYNLKERHRQGFPYTRTGDIVIAINPYQWLTHLYTDKMQDQYANKMVWKAGDSDPRKELDPHIYETSALSYKGLAVDDCNQSILVSGESGAGKTETVKICMNHMASVQKGPTGQKGGDGLNEVVKRVVESNPLLEAFGNAKTRRNDNSSRFGKYIMLQFDRDANVAPGQRVPHCKIAGSKCEVYLLEKSRIMTHDESERTYHIFYQMIAAKEADKVKIWKGLKGTTNASFKVIGHTDTTSIEGKSDGDHFYETVEGLAKVGVTGDSLMTLWRAIACVLQLGNITFGPPGGDTEKSCVTSKSEFNSLAELIGINPTELEKALVERTMNARGEVFKVPLKPDAAKDSCEAFGKEIYSKIFLWLVREINDATMAEKNYKGARKSDFCTIGLLDIFGFESFPVNGFEQLAINYANEKLQQKFTKDIFKAVQEEYKFEGIALDDILYDDNSDVLDLIEGRAGLLAMLNEECVRPKGSDKEFVYKACNTNKTSPCLVQDRLLGPLDFGIHHYAGKVVYHANGFLQVNQDTIAPDLIEIAKQSSNDIIANHMQNDSMTKDDGSGESTAVRAGPKRGKSNMASDTLWNKFKNQLTSLMKQLNETQSRYIRCIKPNPIKRPNIMYHMTTVEQLRCAGVVAAVTISRTAFPNRLDHRACVERFKVINKTKGKKDKSKVDYKDEVTKLLTAALKPLQDETGKPAFVVGKTRAYFKTGALEFLEGKRMEAWEQWALDLQRTSRGWLVRKKTQGRKMRSRGKLAIPIQCAWRCYMARKELNKRRKAKKGAKKKAKKQLKAAIKIQAHVRTFLWRPKFKEMLKAQREKDALKNKIKSLESAVHEAEMKRMKEVQDAREAAEKEMEEYRKKIKEELANDKDKQKKAAQQQSLIEESGKIIEYLRRENQKLRNQNDTMRKDFKALKENNQRLMEANASAGQSFQALNDHAKQLNATNAKLIKNVEAYKAQLEKLKDDLKTRQAYYLAEAEARLAYQKTMAQIVGAIQDKSRDAQLVEDVVILALECEAEAKAERAALESASKKAKAAKEKAAAAASSPPSKSTPAAKKTAATADDDSSDSDSD</sequence>
<comment type="caution">
    <text evidence="10">The sequence shown here is derived from an EMBL/GenBank/DDBJ whole genome shotgun (WGS) entry which is preliminary data.</text>
</comment>
<keyword evidence="5 6" id="KW-0009">Actin-binding</keyword>
<dbReference type="GO" id="GO:0005524">
    <property type="term" value="F:ATP binding"/>
    <property type="evidence" value="ECO:0007669"/>
    <property type="project" value="UniProtKB-UniRule"/>
</dbReference>
<evidence type="ECO:0000256" key="1">
    <source>
        <dbReference type="ARBA" id="ARBA00022741"/>
    </source>
</evidence>
<dbReference type="GO" id="GO:0051015">
    <property type="term" value="F:actin filament binding"/>
    <property type="evidence" value="ECO:0007669"/>
    <property type="project" value="TreeGrafter"/>
</dbReference>
<dbReference type="SUPFAM" id="SSF52540">
    <property type="entry name" value="P-loop containing nucleoside triphosphate hydrolases"/>
    <property type="match status" value="1"/>
</dbReference>
<evidence type="ECO:0000256" key="3">
    <source>
        <dbReference type="ARBA" id="ARBA00023123"/>
    </source>
</evidence>